<keyword evidence="3" id="KW-0812">Transmembrane</keyword>
<dbReference type="Gene3D" id="1.10.630.10">
    <property type="entry name" value="Cytochrome P450"/>
    <property type="match status" value="1"/>
</dbReference>
<dbReference type="GO" id="GO:0020037">
    <property type="term" value="F:heme binding"/>
    <property type="evidence" value="ECO:0007669"/>
    <property type="project" value="InterPro"/>
</dbReference>
<dbReference type="SUPFAM" id="SSF48264">
    <property type="entry name" value="Cytochrome P450"/>
    <property type="match status" value="1"/>
</dbReference>
<evidence type="ECO:0000256" key="1">
    <source>
        <dbReference type="ARBA" id="ARBA00022723"/>
    </source>
</evidence>
<reference evidence="4" key="1">
    <citation type="submission" date="2022-12" db="EMBL/GenBank/DDBJ databases">
        <title>Draft genome assemblies for two species of Escallonia (Escalloniales).</title>
        <authorList>
            <person name="Chanderbali A."/>
            <person name="Dervinis C."/>
            <person name="Anghel I."/>
            <person name="Soltis D."/>
            <person name="Soltis P."/>
            <person name="Zapata F."/>
        </authorList>
    </citation>
    <scope>NUCLEOTIDE SEQUENCE</scope>
    <source>
        <strain evidence="4">UCBG64.0493</strain>
        <tissue evidence="4">Leaf</tissue>
    </source>
</reference>
<dbReference type="InterPro" id="IPR036396">
    <property type="entry name" value="Cyt_P450_sf"/>
</dbReference>
<proteinExistence type="predicted"/>
<dbReference type="InterPro" id="IPR001128">
    <property type="entry name" value="Cyt_P450"/>
</dbReference>
<keyword evidence="2" id="KW-0408">Iron</keyword>
<accession>A0AA89AU65</accession>
<evidence type="ECO:0000313" key="5">
    <source>
        <dbReference type="Proteomes" id="UP001188597"/>
    </source>
</evidence>
<dbReference type="Proteomes" id="UP001188597">
    <property type="component" value="Unassembled WGS sequence"/>
</dbReference>
<dbReference type="GO" id="GO:0005506">
    <property type="term" value="F:iron ion binding"/>
    <property type="evidence" value="ECO:0007669"/>
    <property type="project" value="InterPro"/>
</dbReference>
<dbReference type="GO" id="GO:0010295">
    <property type="term" value="F:(+)-abscisic acid 8'-hydroxylase activity"/>
    <property type="evidence" value="ECO:0007669"/>
    <property type="project" value="TreeGrafter"/>
</dbReference>
<gene>
    <name evidence="4" type="ORF">RJ639_005878</name>
</gene>
<keyword evidence="3" id="KW-0472">Membrane</keyword>
<organism evidence="4 5">
    <name type="scientific">Escallonia herrerae</name>
    <dbReference type="NCBI Taxonomy" id="1293975"/>
    <lineage>
        <taxon>Eukaryota</taxon>
        <taxon>Viridiplantae</taxon>
        <taxon>Streptophyta</taxon>
        <taxon>Embryophyta</taxon>
        <taxon>Tracheophyta</taxon>
        <taxon>Spermatophyta</taxon>
        <taxon>Magnoliopsida</taxon>
        <taxon>eudicotyledons</taxon>
        <taxon>Gunneridae</taxon>
        <taxon>Pentapetalae</taxon>
        <taxon>asterids</taxon>
        <taxon>campanulids</taxon>
        <taxon>Escalloniales</taxon>
        <taxon>Escalloniaceae</taxon>
        <taxon>Escallonia</taxon>
    </lineage>
</organism>
<dbReference type="PANTHER" id="PTHR24286">
    <property type="entry name" value="CYTOCHROME P450 26"/>
    <property type="match status" value="1"/>
</dbReference>
<evidence type="ECO:0000256" key="3">
    <source>
        <dbReference type="SAM" id="Phobius"/>
    </source>
</evidence>
<dbReference type="Pfam" id="PF00067">
    <property type="entry name" value="p450"/>
    <property type="match status" value="1"/>
</dbReference>
<dbReference type="AlphaFoldDB" id="A0AA89AU65"/>
<dbReference type="PANTHER" id="PTHR24286:SF376">
    <property type="entry name" value="ABSCISIC ACID 8'-HYDROXYLASE 4"/>
    <property type="match status" value="1"/>
</dbReference>
<name>A0AA89AU65_9ASTE</name>
<feature type="transmembrane region" description="Helical" evidence="3">
    <location>
        <begin position="12"/>
        <end position="35"/>
    </location>
</feature>
<keyword evidence="3" id="KW-1133">Transmembrane helix</keyword>
<sequence>MKLMNSDTHSWTVSLASLAIFPFAGSAFFMIRLMLAIGREIGRWRRDGQREDDFGSDSLWSFLIFTGPFVDWAEYTLCLEQKRHCFAANDDDDAGVADWVGHGAVGSIDAGNEDCGAAPGGAERGLGERHWRWLEKKTSDWPVVVRGWCDRCVVAMDGGDGQCVWRRCPSEFLGGGATFYLQLLLFEVGYNFIGIHLRQIHMVISESLSMSSTISFTCREAVVDVEYNGYLIPKKWKVVPLFRNIHHNPKFFIDPETFNPSRFEIMTTVACGLRGVRVAEYYGLRRVVYPQFRSGQNG</sequence>
<keyword evidence="1" id="KW-0479">Metal-binding</keyword>
<keyword evidence="5" id="KW-1185">Reference proteome</keyword>
<comment type="caution">
    <text evidence="4">The sequence shown here is derived from an EMBL/GenBank/DDBJ whole genome shotgun (WGS) entry which is preliminary data.</text>
</comment>
<protein>
    <submittedName>
        <fullName evidence="4">Uncharacterized protein</fullName>
    </submittedName>
</protein>
<evidence type="ECO:0000256" key="2">
    <source>
        <dbReference type="ARBA" id="ARBA00023004"/>
    </source>
</evidence>
<evidence type="ECO:0000313" key="4">
    <source>
        <dbReference type="EMBL" id="KAK3015377.1"/>
    </source>
</evidence>
<dbReference type="EMBL" id="JAVXUP010001149">
    <property type="protein sequence ID" value="KAK3015377.1"/>
    <property type="molecule type" value="Genomic_DNA"/>
</dbReference>
<dbReference type="GO" id="GO:0016125">
    <property type="term" value="P:sterol metabolic process"/>
    <property type="evidence" value="ECO:0007669"/>
    <property type="project" value="TreeGrafter"/>
</dbReference>